<evidence type="ECO:0000313" key="4">
    <source>
        <dbReference type="Proteomes" id="UP000717995"/>
    </source>
</evidence>
<protein>
    <submittedName>
        <fullName evidence="3">Type II toxin-antitoxin system CcdA family antitoxin</fullName>
    </submittedName>
</protein>
<proteinExistence type="predicted"/>
<evidence type="ECO:0000256" key="1">
    <source>
        <dbReference type="ARBA" id="ARBA00022649"/>
    </source>
</evidence>
<evidence type="ECO:0000256" key="2">
    <source>
        <dbReference type="SAM" id="MobiDB-lite"/>
    </source>
</evidence>
<dbReference type="EMBL" id="JAFEUP010000001">
    <property type="protein sequence ID" value="MBM7059333.1"/>
    <property type="molecule type" value="Genomic_DNA"/>
</dbReference>
<name>A0ABS2IAZ2_9GAMM</name>
<dbReference type="InterPro" id="IPR009956">
    <property type="entry name" value="Post-segregation_anti-tox_CcdA"/>
</dbReference>
<gene>
    <name evidence="3" type="ORF">JQX08_01300</name>
</gene>
<feature type="region of interest" description="Disordered" evidence="2">
    <location>
        <begin position="20"/>
        <end position="40"/>
    </location>
</feature>
<keyword evidence="4" id="KW-1185">Reference proteome</keyword>
<organism evidence="3 4">
    <name type="scientific">Zestomonas insulae</name>
    <dbReference type="NCBI Taxonomy" id="2809017"/>
    <lineage>
        <taxon>Bacteria</taxon>
        <taxon>Pseudomonadati</taxon>
        <taxon>Pseudomonadota</taxon>
        <taxon>Gammaproteobacteria</taxon>
        <taxon>Pseudomonadales</taxon>
        <taxon>Pseudomonadaceae</taxon>
        <taxon>Zestomonas</taxon>
    </lineage>
</organism>
<sequence>MPNHLPPGVLPGQLSLGEDFGGTEVPASPDSPSSSDLATKEEGGHRCQVCDFPIVSGLVQGEVEGERYKLLICQSCLEYAVLCLRDSYRQCRLFDDDFEIAELCDFGKVNKQESWQEENRKAIDAYNKHVEAHGVFATDEEKAWEQMRPVGKEFGSDEDEAQQAREILERVTKGEEQTFSSEELRKDLGLKNDD</sequence>
<dbReference type="Proteomes" id="UP000717995">
    <property type="component" value="Unassembled WGS sequence"/>
</dbReference>
<accession>A0ABS2IAZ2</accession>
<keyword evidence="1" id="KW-1277">Toxin-antitoxin system</keyword>
<feature type="region of interest" description="Disordered" evidence="2">
    <location>
        <begin position="170"/>
        <end position="194"/>
    </location>
</feature>
<dbReference type="Pfam" id="PF07362">
    <property type="entry name" value="CcdA"/>
    <property type="match status" value="1"/>
</dbReference>
<dbReference type="RefSeq" id="WP_204914155.1">
    <property type="nucleotide sequence ID" value="NZ_JAFEUP010000001.1"/>
</dbReference>
<evidence type="ECO:0000313" key="3">
    <source>
        <dbReference type="EMBL" id="MBM7059333.1"/>
    </source>
</evidence>
<reference evidence="3 4" key="1">
    <citation type="submission" date="2021-02" db="EMBL/GenBank/DDBJ databases">
        <authorList>
            <person name="Lee D.-H."/>
        </authorList>
    </citation>
    <scope>NUCLEOTIDE SEQUENCE [LARGE SCALE GENOMIC DNA]</scope>
    <source>
        <strain evidence="3 4">UL073</strain>
    </source>
</reference>
<comment type="caution">
    <text evidence="3">The sequence shown here is derived from an EMBL/GenBank/DDBJ whole genome shotgun (WGS) entry which is preliminary data.</text>
</comment>